<evidence type="ECO:0008006" key="3">
    <source>
        <dbReference type="Google" id="ProtNLM"/>
    </source>
</evidence>
<dbReference type="SUPFAM" id="SSF54001">
    <property type="entry name" value="Cysteine proteinases"/>
    <property type="match status" value="1"/>
</dbReference>
<dbReference type="Proteomes" id="UP000014212">
    <property type="component" value="Unassembled WGS sequence"/>
</dbReference>
<dbReference type="AlphaFoldDB" id="R9IBA3"/>
<organism evidence="1 2">
    <name type="scientific">Bacteroides uniformis dnLKV2</name>
    <dbReference type="NCBI Taxonomy" id="1235787"/>
    <lineage>
        <taxon>Bacteria</taxon>
        <taxon>Pseudomonadati</taxon>
        <taxon>Bacteroidota</taxon>
        <taxon>Bacteroidia</taxon>
        <taxon>Bacteroidales</taxon>
        <taxon>Bacteroidaceae</taxon>
        <taxon>Bacteroides</taxon>
    </lineage>
</organism>
<name>R9IBA3_BACUN</name>
<proteinExistence type="predicted"/>
<evidence type="ECO:0000313" key="1">
    <source>
        <dbReference type="EMBL" id="EOS10630.1"/>
    </source>
</evidence>
<accession>R9IBA3</accession>
<sequence>MRMPPSKIFRCFPLCGCLMLLLFPSCRRDVALERALALAGENRQELEHVLWHYKDDSLKLAAARFLIENMPYHFYEEEFYALPGDGRHRPQLTDFSTEEAGKAHLDSLARAGRMVERHRYKDIQTLDSAFLVRNIDLAFEAWMKPWARRVPFAVFCRYILPYRTSREYPSGLRKEMMDRFTPLLDSAGVSTPLEACSLLNARLETLMKYKKNSPPFYPTIEETYAWGGARCEGLCDLGLFVMRAVGIPVALDKTLWTRMDWGHNWGAVWQDGRFHSFAPGEQLPGEYLPVLNGRGNLRPAKVYRSHFGLCSVPGKEEGADDGYATWLKSPLLEDVSPEYLERPVDVRVSTDRIREFMHASGRVYLCAYNYYWWEPIAMGCRTDTVCQFHRVGCDNIFIVADSPSGGRLRFLTAPFHADASGHVRKFIPRTDQTRAFTFPKRKRLLKRPYTLHYWDAESASFSPLEYDSTADSTQSYTNIPENALLWFTVPDRIVNQRVFYLENDSVITMDLIR</sequence>
<dbReference type="EMBL" id="ASSO01000004">
    <property type="protein sequence ID" value="EOS10630.1"/>
    <property type="molecule type" value="Genomic_DNA"/>
</dbReference>
<dbReference type="PANTHER" id="PTHR35532">
    <property type="entry name" value="SIMILAR TO POLYHYDROXYALKANOATE DEPOLYMERASE"/>
    <property type="match status" value="1"/>
</dbReference>
<dbReference type="PANTHER" id="PTHR35532:SF5">
    <property type="entry name" value="CARBOHYDRATE-BINDING DOMAIN-CONTAINING PROTEIN"/>
    <property type="match status" value="1"/>
</dbReference>
<gene>
    <name evidence="1" type="ORF">C801_00571</name>
</gene>
<dbReference type="HOGENOM" id="CLU_014876_1_0_10"/>
<evidence type="ECO:0000313" key="2">
    <source>
        <dbReference type="Proteomes" id="UP000014212"/>
    </source>
</evidence>
<comment type="caution">
    <text evidence="1">The sequence shown here is derived from an EMBL/GenBank/DDBJ whole genome shotgun (WGS) entry which is preliminary data.</text>
</comment>
<dbReference type="InterPro" id="IPR038765">
    <property type="entry name" value="Papain-like_cys_pep_sf"/>
</dbReference>
<dbReference type="PATRIC" id="fig|1235787.3.peg.599"/>
<reference evidence="1 2" key="1">
    <citation type="submission" date="2013-04" db="EMBL/GenBank/DDBJ databases">
        <title>The Genome Sequence of Bacteroides uniformis dnLKV2.</title>
        <authorList>
            <consortium name="The Broad Institute Genomics Platform"/>
            <consortium name="The Broad Institute Genome Sequencing Center for Infectious Disease"/>
            <person name="Earl A."/>
            <person name="Xavier R."/>
            <person name="Kuhn K."/>
            <person name="Stappenbeck T."/>
            <person name="Walker B."/>
            <person name="Young S."/>
            <person name="Zeng Q."/>
            <person name="Gargeya S."/>
            <person name="Fitzgerald M."/>
            <person name="Haas B."/>
            <person name="Abouelleil A."/>
            <person name="Allen A.W."/>
            <person name="Alvarado L."/>
            <person name="Arachchi H.M."/>
            <person name="Berlin A.M."/>
            <person name="Chapman S.B."/>
            <person name="Gainer-Dewar J."/>
            <person name="Goldberg J."/>
            <person name="Griggs A."/>
            <person name="Gujja S."/>
            <person name="Hansen M."/>
            <person name="Howarth C."/>
            <person name="Imamovic A."/>
            <person name="Ireland A."/>
            <person name="Larimer J."/>
            <person name="McCowan C."/>
            <person name="Murphy C."/>
            <person name="Pearson M."/>
            <person name="Poon T.W."/>
            <person name="Priest M."/>
            <person name="Roberts A."/>
            <person name="Saif S."/>
            <person name="Shea T."/>
            <person name="Sisk P."/>
            <person name="Sykes S."/>
            <person name="Wortman J."/>
            <person name="Nusbaum C."/>
            <person name="Birren B."/>
        </authorList>
    </citation>
    <scope>NUCLEOTIDE SEQUENCE [LARGE SCALE GENOMIC DNA]</scope>
    <source>
        <strain evidence="2">dnLKV2</strain>
    </source>
</reference>
<protein>
    <recommendedName>
        <fullName evidence="3">Transglutaminase-like domain-containing protein</fullName>
    </recommendedName>
</protein>